<dbReference type="AlphaFoldDB" id="A0A0A8XVH7"/>
<dbReference type="EMBL" id="GBRH01281132">
    <property type="protein sequence ID" value="JAD16763.1"/>
    <property type="molecule type" value="Transcribed_RNA"/>
</dbReference>
<protein>
    <recommendedName>
        <fullName evidence="1">KIB1-4 beta-propeller domain-containing protein</fullName>
    </recommendedName>
</protein>
<reference evidence="2" key="2">
    <citation type="journal article" date="2015" name="Data Brief">
        <title>Shoot transcriptome of the giant reed, Arundo donax.</title>
        <authorList>
            <person name="Barrero R.A."/>
            <person name="Guerrero F.D."/>
            <person name="Moolhuijzen P."/>
            <person name="Goolsby J.A."/>
            <person name="Tidwell J."/>
            <person name="Bellgard S.E."/>
            <person name="Bellgard M.I."/>
        </authorList>
    </citation>
    <scope>NUCLEOTIDE SEQUENCE</scope>
    <source>
        <tissue evidence="2">Shoot tissue taken approximately 20 cm above the soil surface</tissue>
    </source>
</reference>
<dbReference type="PANTHER" id="PTHR33110">
    <property type="entry name" value="F-BOX/KELCH-REPEAT PROTEIN-RELATED"/>
    <property type="match status" value="1"/>
</dbReference>
<reference evidence="2" key="1">
    <citation type="submission" date="2014-09" db="EMBL/GenBank/DDBJ databases">
        <authorList>
            <person name="Magalhaes I.L.F."/>
            <person name="Oliveira U."/>
            <person name="Santos F.R."/>
            <person name="Vidigal T.H.D.A."/>
            <person name="Brescovit A.D."/>
            <person name="Santos A.J."/>
        </authorList>
    </citation>
    <scope>NUCLEOTIDE SEQUENCE</scope>
    <source>
        <tissue evidence="2">Shoot tissue taken approximately 20 cm above the soil surface</tissue>
    </source>
</reference>
<name>A0A0A8XVH7_ARUDO</name>
<dbReference type="PANTHER" id="PTHR33110:SF123">
    <property type="entry name" value="DUF295 DOMAIN-CONTAINING PROTEIN"/>
    <property type="match status" value="1"/>
</dbReference>
<evidence type="ECO:0000313" key="2">
    <source>
        <dbReference type="EMBL" id="JAD16763.1"/>
    </source>
</evidence>
<evidence type="ECO:0000259" key="1">
    <source>
        <dbReference type="Pfam" id="PF03478"/>
    </source>
</evidence>
<sequence>MRSWHVCRDALIAGHIDIAFYQGKLYMLWRFTPGLFAFELREDGPGVTVSRVEDCLIETLLPNPLEHNGALSYNIVVWRGKLLLILRYYHGYQARHNVAKVEVFALDFSTKPYGLTKIHGFGSDCIFVGSSGCKSFPAGLHDGVEGDLMYFVPDHYNPQDAFVYTMSDGRMRPFAVESSPGNIGTPEHYLGFPVWLFPSE</sequence>
<organism evidence="2">
    <name type="scientific">Arundo donax</name>
    <name type="common">Giant reed</name>
    <name type="synonym">Donax arundinaceus</name>
    <dbReference type="NCBI Taxonomy" id="35708"/>
    <lineage>
        <taxon>Eukaryota</taxon>
        <taxon>Viridiplantae</taxon>
        <taxon>Streptophyta</taxon>
        <taxon>Embryophyta</taxon>
        <taxon>Tracheophyta</taxon>
        <taxon>Spermatophyta</taxon>
        <taxon>Magnoliopsida</taxon>
        <taxon>Liliopsida</taxon>
        <taxon>Poales</taxon>
        <taxon>Poaceae</taxon>
        <taxon>PACMAD clade</taxon>
        <taxon>Arundinoideae</taxon>
        <taxon>Arundineae</taxon>
        <taxon>Arundo</taxon>
    </lineage>
</organism>
<proteinExistence type="predicted"/>
<feature type="domain" description="KIB1-4 beta-propeller" evidence="1">
    <location>
        <begin position="2"/>
        <end position="164"/>
    </location>
</feature>
<dbReference type="InterPro" id="IPR005174">
    <property type="entry name" value="KIB1-4_b-propeller"/>
</dbReference>
<dbReference type="Pfam" id="PF03478">
    <property type="entry name" value="Beta-prop_KIB1-4"/>
    <property type="match status" value="1"/>
</dbReference>
<accession>A0A0A8XVH7</accession>